<proteinExistence type="predicted"/>
<dbReference type="Proteomes" id="UP001362999">
    <property type="component" value="Unassembled WGS sequence"/>
</dbReference>
<name>A0AAW0CCI1_9AGAR</name>
<evidence type="ECO:0000313" key="1">
    <source>
        <dbReference type="EMBL" id="KAK7036057.1"/>
    </source>
</evidence>
<keyword evidence="2" id="KW-1185">Reference proteome</keyword>
<comment type="caution">
    <text evidence="1">The sequence shown here is derived from an EMBL/GenBank/DDBJ whole genome shotgun (WGS) entry which is preliminary data.</text>
</comment>
<accession>A0AAW0CCI1</accession>
<gene>
    <name evidence="1" type="ORF">R3P38DRAFT_614429</name>
</gene>
<dbReference type="EMBL" id="JAWWNJ010000019">
    <property type="protein sequence ID" value="KAK7036057.1"/>
    <property type="molecule type" value="Genomic_DNA"/>
</dbReference>
<sequence length="232" mass="25598">MSSPSPPPSSVPCSSLPAPNLTRAVPSLSLSPTDTTNSVRMRTLRLAGGTLLTFSESDVPDPPAISFAIRGVESLASEWDDSSPNWAGRSSLVINGVPVAVKYWPSVYKYWKTSQWDGTKKNWFDWKSIMLAVASASSMEAFWGKYSVPGRDGMPQRMKYTPLVNQLSQERKAEDNHIAAIAKQELSIEQLTYRKGGRQCVMKKASKIAARYRELKGLAGHNNEGDEDEEDN</sequence>
<reference evidence="1 2" key="1">
    <citation type="journal article" date="2024" name="J Genomics">
        <title>Draft genome sequencing and assembly of Favolaschia claudopus CIRM-BRFM 2984 isolated from oak limbs.</title>
        <authorList>
            <person name="Navarro D."/>
            <person name="Drula E."/>
            <person name="Chaduli D."/>
            <person name="Cazenave R."/>
            <person name="Ahrendt S."/>
            <person name="Wang J."/>
            <person name="Lipzen A."/>
            <person name="Daum C."/>
            <person name="Barry K."/>
            <person name="Grigoriev I.V."/>
            <person name="Favel A."/>
            <person name="Rosso M.N."/>
            <person name="Martin F."/>
        </authorList>
    </citation>
    <scope>NUCLEOTIDE SEQUENCE [LARGE SCALE GENOMIC DNA]</scope>
    <source>
        <strain evidence="1 2">CIRM-BRFM 2984</strain>
    </source>
</reference>
<evidence type="ECO:0000313" key="2">
    <source>
        <dbReference type="Proteomes" id="UP001362999"/>
    </source>
</evidence>
<organism evidence="1 2">
    <name type="scientific">Favolaschia claudopus</name>
    <dbReference type="NCBI Taxonomy" id="2862362"/>
    <lineage>
        <taxon>Eukaryota</taxon>
        <taxon>Fungi</taxon>
        <taxon>Dikarya</taxon>
        <taxon>Basidiomycota</taxon>
        <taxon>Agaricomycotina</taxon>
        <taxon>Agaricomycetes</taxon>
        <taxon>Agaricomycetidae</taxon>
        <taxon>Agaricales</taxon>
        <taxon>Marasmiineae</taxon>
        <taxon>Mycenaceae</taxon>
        <taxon>Favolaschia</taxon>
    </lineage>
</organism>
<protein>
    <submittedName>
        <fullName evidence="1">Uncharacterized protein</fullName>
    </submittedName>
</protein>
<dbReference type="AlphaFoldDB" id="A0AAW0CCI1"/>